<feature type="region of interest" description="Disordered" evidence="1">
    <location>
        <begin position="263"/>
        <end position="290"/>
    </location>
</feature>
<comment type="caution">
    <text evidence="2">The sequence shown here is derived from an EMBL/GenBank/DDBJ whole genome shotgun (WGS) entry which is preliminary data.</text>
</comment>
<protein>
    <submittedName>
        <fullName evidence="2">Uncharacterized protein</fullName>
    </submittedName>
</protein>
<dbReference type="Proteomes" id="UP001201812">
    <property type="component" value="Unassembled WGS sequence"/>
</dbReference>
<dbReference type="AlphaFoldDB" id="A0AAD4N6Y5"/>
<evidence type="ECO:0000313" key="2">
    <source>
        <dbReference type="EMBL" id="KAI1717101.1"/>
    </source>
</evidence>
<feature type="compositionally biased region" description="Basic and acidic residues" evidence="1">
    <location>
        <begin position="202"/>
        <end position="211"/>
    </location>
</feature>
<gene>
    <name evidence="2" type="ORF">DdX_06830</name>
</gene>
<feature type="compositionally biased region" description="Polar residues" evidence="1">
    <location>
        <begin position="373"/>
        <end position="383"/>
    </location>
</feature>
<sequence length="543" mass="59156">MSEPIDDKDVIPVELQDIDGSTGGTFRSEDDKVTAESLLETEGRLVNAIQDQSRLLGKQQFSESGRLLEAMERHDKGIKELETKMNERFDEIIREMATLRLTIGLSPGRDATPNENVHGFVPRREDHRRRGNPSIYNNLQLLAGANHVQKHATGNMRRMPLPKYGRHIGADKSSRDIPFKFMNAAPSHMEVDEVEQLNKDLTTEWTRRGDGEYTDSESEDDKENRDSDDLNEEKDCASNSVHTSISAPSVNANAVEKLVGGFGSRRPNIITSSQPTTAPPVDDSELVSSQVSVNSHASSVTTTCKPAVLQGGFGSSRRGKAITSSQPVTAPPAEDSELVSSQVDVTSRASPVTTTCKSAVLQGGFGSTRRGKTITSSQPTTAPTADDSEPVSSQVGEEVMHRPLTPDELRVLTGVGFTNGKSKNTTPQKSKKITSFASACGAVISSSALDSDTIHSSSLKYTSFGRRETAYMPKGISLRRMLIAVLFPITVSEERANPAAGELGHHILKGARAQIIITTKHTRQVLTFLFLGIYSRSFRCYLL</sequence>
<evidence type="ECO:0000313" key="3">
    <source>
        <dbReference type="Proteomes" id="UP001201812"/>
    </source>
</evidence>
<feature type="compositionally biased region" description="Acidic residues" evidence="1">
    <location>
        <begin position="212"/>
        <end position="221"/>
    </location>
</feature>
<evidence type="ECO:0000256" key="1">
    <source>
        <dbReference type="SAM" id="MobiDB-lite"/>
    </source>
</evidence>
<keyword evidence="3" id="KW-1185">Reference proteome</keyword>
<feature type="compositionally biased region" description="Basic and acidic residues" evidence="1">
    <location>
        <begin position="222"/>
        <end position="236"/>
    </location>
</feature>
<reference evidence="2" key="1">
    <citation type="submission" date="2022-01" db="EMBL/GenBank/DDBJ databases">
        <title>Genome Sequence Resource for Two Populations of Ditylenchus destructor, the Migratory Endoparasitic Phytonematode.</title>
        <authorList>
            <person name="Zhang H."/>
            <person name="Lin R."/>
            <person name="Xie B."/>
        </authorList>
    </citation>
    <scope>NUCLEOTIDE SEQUENCE</scope>
    <source>
        <strain evidence="2">BazhouSP</strain>
    </source>
</reference>
<feature type="region of interest" description="Disordered" evidence="1">
    <location>
        <begin position="311"/>
        <end position="339"/>
    </location>
</feature>
<proteinExistence type="predicted"/>
<dbReference type="EMBL" id="JAKKPZ010000009">
    <property type="protein sequence ID" value="KAI1717101.1"/>
    <property type="molecule type" value="Genomic_DNA"/>
</dbReference>
<organism evidence="2 3">
    <name type="scientific">Ditylenchus destructor</name>
    <dbReference type="NCBI Taxonomy" id="166010"/>
    <lineage>
        <taxon>Eukaryota</taxon>
        <taxon>Metazoa</taxon>
        <taxon>Ecdysozoa</taxon>
        <taxon>Nematoda</taxon>
        <taxon>Chromadorea</taxon>
        <taxon>Rhabditida</taxon>
        <taxon>Tylenchina</taxon>
        <taxon>Tylenchomorpha</taxon>
        <taxon>Sphaerularioidea</taxon>
        <taxon>Anguinidae</taxon>
        <taxon>Anguininae</taxon>
        <taxon>Ditylenchus</taxon>
    </lineage>
</organism>
<name>A0AAD4N6Y5_9BILA</name>
<feature type="region of interest" description="Disordered" evidence="1">
    <location>
        <begin position="362"/>
        <end position="392"/>
    </location>
</feature>
<accession>A0AAD4N6Y5</accession>
<feature type="region of interest" description="Disordered" evidence="1">
    <location>
        <begin position="202"/>
        <end position="243"/>
    </location>
</feature>